<evidence type="ECO:0000313" key="3">
    <source>
        <dbReference type="EMBL" id="CEL61408.1"/>
    </source>
</evidence>
<feature type="coiled-coil region" evidence="1">
    <location>
        <begin position="117"/>
        <end position="154"/>
    </location>
</feature>
<dbReference type="Proteomes" id="UP000059188">
    <property type="component" value="Unassembled WGS sequence"/>
</dbReference>
<sequence length="390" mass="44101">MALFPRSILDNIGIIFTHVDPLTSNFKENSLPLQLQGVKRWHIQNPLALLTNHNSHAQNANYGVEESSEVVDTIKHTHQKTISTLNRWLEWINCRTVQPTTEIIKLYEAGSEILTHINAMIADSAELSKKYQELEEIEAEMQSNQKDQNRWNDRLHQILQQKPGWTTEKTESWNTICWEPDCHSNCHIDCNENGFWCSIGWMCEQFSLQGPQVCMVAGLAAAVAAYGDVEDAMNMGSAAGSEISVLSNCSSCNHPVDSHKRSQRKHVEGRPDPAPFVSADDASRAEGNRLEASRTLIATELEAIRNQITHNFTSIQESTEKFRSLSLNCHFADHLVSNKRLLEVRKKALRPGPGFEDHVKSIDESIEKLEQQLKVLRSPPTFNPKEKETV</sequence>
<evidence type="ECO:0000256" key="1">
    <source>
        <dbReference type="SAM" id="Coils"/>
    </source>
</evidence>
<protein>
    <submittedName>
        <fullName evidence="3">Uncharacterized protein</fullName>
    </submittedName>
</protein>
<feature type="region of interest" description="Disordered" evidence="2">
    <location>
        <begin position="256"/>
        <end position="284"/>
    </location>
</feature>
<evidence type="ECO:0000256" key="2">
    <source>
        <dbReference type="SAM" id="MobiDB-lite"/>
    </source>
</evidence>
<dbReference type="AlphaFoldDB" id="A0A0B7FYS0"/>
<dbReference type="STRING" id="1108050.A0A0B7FYS0"/>
<evidence type="ECO:0000313" key="4">
    <source>
        <dbReference type="Proteomes" id="UP000059188"/>
    </source>
</evidence>
<feature type="compositionally biased region" description="Basic and acidic residues" evidence="2">
    <location>
        <begin position="256"/>
        <end position="271"/>
    </location>
</feature>
<name>A0A0B7FYS0_THACB</name>
<keyword evidence="4" id="KW-1185">Reference proteome</keyword>
<dbReference type="EMBL" id="LN679155">
    <property type="protein sequence ID" value="CEL61408.1"/>
    <property type="molecule type" value="Genomic_DNA"/>
</dbReference>
<gene>
    <name evidence="3" type="ORF">RSOLAG1IB_10000</name>
</gene>
<proteinExistence type="predicted"/>
<accession>A0A0B7FYS0</accession>
<reference evidence="3 4" key="1">
    <citation type="submission" date="2014-11" db="EMBL/GenBank/DDBJ databases">
        <authorList>
            <person name="Wibberg Daniel"/>
        </authorList>
    </citation>
    <scope>NUCLEOTIDE SEQUENCE [LARGE SCALE GENOMIC DNA]</scope>
    <source>
        <strain evidence="3">Rhizoctonia solani AG1-IB 7/3/14</strain>
    </source>
</reference>
<dbReference type="OrthoDB" id="2611327at2759"/>
<organism evidence="3 4">
    <name type="scientific">Thanatephorus cucumeris (strain AG1-IB / isolate 7/3/14)</name>
    <name type="common">Lettuce bottom rot fungus</name>
    <name type="synonym">Rhizoctonia solani</name>
    <dbReference type="NCBI Taxonomy" id="1108050"/>
    <lineage>
        <taxon>Eukaryota</taxon>
        <taxon>Fungi</taxon>
        <taxon>Dikarya</taxon>
        <taxon>Basidiomycota</taxon>
        <taxon>Agaricomycotina</taxon>
        <taxon>Agaricomycetes</taxon>
        <taxon>Cantharellales</taxon>
        <taxon>Ceratobasidiaceae</taxon>
        <taxon>Rhizoctonia</taxon>
        <taxon>Rhizoctonia solani AG-1</taxon>
    </lineage>
</organism>
<keyword evidence="1" id="KW-0175">Coiled coil</keyword>